<evidence type="ECO:0000313" key="2">
    <source>
        <dbReference type="EMBL" id="KAK4175600.1"/>
    </source>
</evidence>
<proteinExistence type="predicted"/>
<feature type="chain" id="PRO_5043008792" evidence="1">
    <location>
        <begin position="27"/>
        <end position="73"/>
    </location>
</feature>
<sequence length="73" mass="7783">MTNDSRILLFFFGFFSLNLLQTKVAGTGVGQGKGGNGSSVWALPLLCMLLSIDDVNDGWVKVVVACFDVIGND</sequence>
<evidence type="ECO:0000313" key="3">
    <source>
        <dbReference type="Proteomes" id="UP001302321"/>
    </source>
</evidence>
<name>A0AAN7A709_9PEZI</name>
<reference evidence="2" key="2">
    <citation type="submission" date="2023-05" db="EMBL/GenBank/DDBJ databases">
        <authorList>
            <consortium name="Lawrence Berkeley National Laboratory"/>
            <person name="Steindorff A."/>
            <person name="Hensen N."/>
            <person name="Bonometti L."/>
            <person name="Westerberg I."/>
            <person name="Brannstrom I.O."/>
            <person name="Guillou S."/>
            <person name="Cros-Aarteil S."/>
            <person name="Calhoun S."/>
            <person name="Haridas S."/>
            <person name="Kuo A."/>
            <person name="Mondo S."/>
            <person name="Pangilinan J."/>
            <person name="Riley R."/>
            <person name="Labutti K."/>
            <person name="Andreopoulos B."/>
            <person name="Lipzen A."/>
            <person name="Chen C."/>
            <person name="Yanf M."/>
            <person name="Daum C."/>
            <person name="Ng V."/>
            <person name="Clum A."/>
            <person name="Ohm R."/>
            <person name="Martin F."/>
            <person name="Silar P."/>
            <person name="Natvig D."/>
            <person name="Lalanne C."/>
            <person name="Gautier V."/>
            <person name="Ament-Velasquez S.L."/>
            <person name="Kruys A."/>
            <person name="Hutchinson M.I."/>
            <person name="Powell A.J."/>
            <person name="Barry K."/>
            <person name="Miller A.N."/>
            <person name="Grigoriev I.V."/>
            <person name="Debuchy R."/>
            <person name="Gladieux P."/>
            <person name="Thoren M.H."/>
            <person name="Johannesson H."/>
        </authorList>
    </citation>
    <scope>NUCLEOTIDE SEQUENCE</scope>
    <source>
        <strain evidence="2">CBS 892.96</strain>
    </source>
</reference>
<keyword evidence="1" id="KW-0732">Signal</keyword>
<reference evidence="2" key="1">
    <citation type="journal article" date="2023" name="Mol. Phylogenet. Evol.">
        <title>Genome-scale phylogeny and comparative genomics of the fungal order Sordariales.</title>
        <authorList>
            <person name="Hensen N."/>
            <person name="Bonometti L."/>
            <person name="Westerberg I."/>
            <person name="Brannstrom I.O."/>
            <person name="Guillou S."/>
            <person name="Cros-Aarteil S."/>
            <person name="Calhoun S."/>
            <person name="Haridas S."/>
            <person name="Kuo A."/>
            <person name="Mondo S."/>
            <person name="Pangilinan J."/>
            <person name="Riley R."/>
            <person name="LaButti K."/>
            <person name="Andreopoulos B."/>
            <person name="Lipzen A."/>
            <person name="Chen C."/>
            <person name="Yan M."/>
            <person name="Daum C."/>
            <person name="Ng V."/>
            <person name="Clum A."/>
            <person name="Steindorff A."/>
            <person name="Ohm R.A."/>
            <person name="Martin F."/>
            <person name="Silar P."/>
            <person name="Natvig D.O."/>
            <person name="Lalanne C."/>
            <person name="Gautier V."/>
            <person name="Ament-Velasquez S.L."/>
            <person name="Kruys A."/>
            <person name="Hutchinson M.I."/>
            <person name="Powell A.J."/>
            <person name="Barry K."/>
            <person name="Miller A.N."/>
            <person name="Grigoriev I.V."/>
            <person name="Debuchy R."/>
            <person name="Gladieux P."/>
            <person name="Hiltunen Thoren M."/>
            <person name="Johannesson H."/>
        </authorList>
    </citation>
    <scope>NUCLEOTIDE SEQUENCE</scope>
    <source>
        <strain evidence="2">CBS 892.96</strain>
    </source>
</reference>
<protein>
    <submittedName>
        <fullName evidence="2">Uncharacterized protein</fullName>
    </submittedName>
</protein>
<keyword evidence="3" id="KW-1185">Reference proteome</keyword>
<organism evidence="2 3">
    <name type="scientific">Triangularia setosa</name>
    <dbReference type="NCBI Taxonomy" id="2587417"/>
    <lineage>
        <taxon>Eukaryota</taxon>
        <taxon>Fungi</taxon>
        <taxon>Dikarya</taxon>
        <taxon>Ascomycota</taxon>
        <taxon>Pezizomycotina</taxon>
        <taxon>Sordariomycetes</taxon>
        <taxon>Sordariomycetidae</taxon>
        <taxon>Sordariales</taxon>
        <taxon>Podosporaceae</taxon>
        <taxon>Triangularia</taxon>
    </lineage>
</organism>
<gene>
    <name evidence="2" type="ORF">QBC36DRAFT_21968</name>
</gene>
<feature type="signal peptide" evidence="1">
    <location>
        <begin position="1"/>
        <end position="26"/>
    </location>
</feature>
<comment type="caution">
    <text evidence="2">The sequence shown here is derived from an EMBL/GenBank/DDBJ whole genome shotgun (WGS) entry which is preliminary data.</text>
</comment>
<dbReference type="EMBL" id="MU866228">
    <property type="protein sequence ID" value="KAK4175600.1"/>
    <property type="molecule type" value="Genomic_DNA"/>
</dbReference>
<dbReference type="Proteomes" id="UP001302321">
    <property type="component" value="Unassembled WGS sequence"/>
</dbReference>
<dbReference type="AlphaFoldDB" id="A0AAN7A709"/>
<evidence type="ECO:0000256" key="1">
    <source>
        <dbReference type="SAM" id="SignalP"/>
    </source>
</evidence>
<accession>A0AAN7A709</accession>